<dbReference type="SUPFAM" id="SSF52540">
    <property type="entry name" value="P-loop containing nucleoside triphosphate hydrolases"/>
    <property type="match status" value="1"/>
</dbReference>
<dbReference type="EMBL" id="CWJI01000025">
    <property type="protein sequence ID" value="CRY57189.1"/>
    <property type="molecule type" value="Genomic_DNA"/>
</dbReference>
<accession>A0A0H5M163</accession>
<dbReference type="Proteomes" id="UP000043316">
    <property type="component" value="Unassembled WGS sequence"/>
</dbReference>
<evidence type="ECO:0000313" key="1">
    <source>
        <dbReference type="EMBL" id="CRY57189.1"/>
    </source>
</evidence>
<dbReference type="InterPro" id="IPR027417">
    <property type="entry name" value="P-loop_NTPase"/>
</dbReference>
<gene>
    <name evidence="1" type="primary">tadZ</name>
    <name evidence="1" type="ORF">ERS008476_04242</name>
</gene>
<proteinExistence type="predicted"/>
<organism evidence="1 2">
    <name type="scientific">Yersinia intermedia</name>
    <dbReference type="NCBI Taxonomy" id="631"/>
    <lineage>
        <taxon>Bacteria</taxon>
        <taxon>Pseudomonadati</taxon>
        <taxon>Pseudomonadota</taxon>
        <taxon>Gammaproteobacteria</taxon>
        <taxon>Enterobacterales</taxon>
        <taxon>Yersiniaceae</taxon>
        <taxon>Yersinia</taxon>
    </lineage>
</organism>
<evidence type="ECO:0000313" key="2">
    <source>
        <dbReference type="Proteomes" id="UP000043316"/>
    </source>
</evidence>
<dbReference type="AlphaFoldDB" id="A0A0H5M163"/>
<sequence>MQLILNKDLISRKERKVKDSITIISNRHWLIEIVSEQIRLADMNNINEINKDIFNVPSVSLSDQTNGVIVDIGDNSNVDELLALANNYISRHCWCVLVGDVDSISIAQQLTERGVLYLNIQSQSAELTQLLLKGIQVEKDRKAFFISVLGCKGGIGTTLLSYHLAHEVVQIKKVPTLLLQGNNGSQDLDLITEKKIVSDLTEYQKNFDLMQSKDKNLNDISTKESKNYNFIIFDQPIHNSSKERLTDYIEYSNCIIILLDNSMTSVRTAKEFIDIHSRFKRDNKRGIKLIICLNESRIVTKDMLSTSDIPSLLGRKIDIKIPYISKENNSISDKNYYDRRKKLITELTKQTLGMRLGTPKYNTAWINTIAKIFVRKR</sequence>
<reference evidence="2" key="1">
    <citation type="submission" date="2015-03" db="EMBL/GenBank/DDBJ databases">
        <authorList>
            <consortium name="Pathogen Informatics"/>
        </authorList>
    </citation>
    <scope>NUCLEOTIDE SEQUENCE [LARGE SCALE GENOMIC DNA]</scope>
    <source>
        <strain evidence="2">R148</strain>
    </source>
</reference>
<name>A0A0H5M163_YERIN</name>
<dbReference type="Gene3D" id="3.40.50.300">
    <property type="entry name" value="P-loop containing nucleotide triphosphate hydrolases"/>
    <property type="match status" value="1"/>
</dbReference>
<dbReference type="RefSeq" id="WP_053010466.1">
    <property type="nucleotide sequence ID" value="NZ_CWJI01000025.1"/>
</dbReference>
<protein>
    <submittedName>
        <fullName evidence="1">Putative tight adherance operon protein</fullName>
    </submittedName>
</protein>